<keyword evidence="5" id="KW-0862">Zinc</keyword>
<feature type="transmembrane region" description="Helical" evidence="6">
    <location>
        <begin position="26"/>
        <end position="45"/>
    </location>
</feature>
<evidence type="ECO:0000256" key="3">
    <source>
        <dbReference type="ARBA" id="ARBA00022989"/>
    </source>
</evidence>
<feature type="transmembrane region" description="Helical" evidence="6">
    <location>
        <begin position="204"/>
        <end position="224"/>
    </location>
</feature>
<dbReference type="Pfam" id="PF03006">
    <property type="entry name" value="HlyIII"/>
    <property type="match status" value="1"/>
</dbReference>
<proteinExistence type="predicted"/>
<name>A0AAU7V8I3_9ACTO</name>
<keyword evidence="5" id="KW-0479">Metal-binding</keyword>
<feature type="transmembrane region" description="Helical" evidence="6">
    <location>
        <begin position="141"/>
        <end position="162"/>
    </location>
</feature>
<feature type="binding site" evidence="5">
    <location>
        <position position="73"/>
    </location>
    <ligand>
        <name>Zn(2+)</name>
        <dbReference type="ChEBI" id="CHEBI:29105"/>
    </ligand>
</feature>
<keyword evidence="4 6" id="KW-0472">Membrane</keyword>
<evidence type="ECO:0000256" key="2">
    <source>
        <dbReference type="ARBA" id="ARBA00022692"/>
    </source>
</evidence>
<feature type="transmembrane region" description="Helical" evidence="6">
    <location>
        <begin position="57"/>
        <end position="78"/>
    </location>
</feature>
<organism evidence="7">
    <name type="scientific">Scrofimicrobium appendicitidis</name>
    <dbReference type="NCBI Taxonomy" id="3079930"/>
    <lineage>
        <taxon>Bacteria</taxon>
        <taxon>Bacillati</taxon>
        <taxon>Actinomycetota</taxon>
        <taxon>Actinomycetes</taxon>
        <taxon>Actinomycetales</taxon>
        <taxon>Actinomycetaceae</taxon>
        <taxon>Scrofimicrobium</taxon>
    </lineage>
</organism>
<evidence type="ECO:0000256" key="6">
    <source>
        <dbReference type="SAM" id="Phobius"/>
    </source>
</evidence>
<feature type="binding site" evidence="5">
    <location>
        <position position="202"/>
    </location>
    <ligand>
        <name>Zn(2+)</name>
        <dbReference type="ChEBI" id="CHEBI:29105"/>
    </ligand>
</feature>
<keyword evidence="3 6" id="KW-1133">Transmembrane helix</keyword>
<feature type="transmembrane region" description="Helical" evidence="6">
    <location>
        <begin position="90"/>
        <end position="109"/>
    </location>
</feature>
<evidence type="ECO:0000256" key="1">
    <source>
        <dbReference type="ARBA" id="ARBA00004141"/>
    </source>
</evidence>
<feature type="binding site" evidence="5">
    <location>
        <position position="206"/>
    </location>
    <ligand>
        <name>Zn(2+)</name>
        <dbReference type="ChEBI" id="CHEBI:29105"/>
    </ligand>
</feature>
<dbReference type="RefSeq" id="WP_350258599.1">
    <property type="nucleotide sequence ID" value="NZ_CP138335.1"/>
</dbReference>
<dbReference type="GO" id="GO:0046872">
    <property type="term" value="F:metal ion binding"/>
    <property type="evidence" value="ECO:0007669"/>
    <property type="project" value="UniProtKB-KW"/>
</dbReference>
<dbReference type="GO" id="GO:0016020">
    <property type="term" value="C:membrane"/>
    <property type="evidence" value="ECO:0007669"/>
    <property type="project" value="UniProtKB-SubCell"/>
</dbReference>
<sequence length="225" mass="24925">MPVASLKPVEWIPGQPVSQKPRLRGWIHLVAAPLSTAASIVLLILAPTTATKWASAVYLASSLILFGVSAMYHLFYWTPPLQAFWRRLDHSNIFLLIAGTYTPITVALLEGTQRVVLLSIVWVGAALGILINLTWPSAPRWLSTLIYVVLGWTAIWFLPSFWTIGGPAIVILIIVGGVLYTIGAVVYALKRPDPWPHWFGFHEIFHLFTVLAWACQCVAAYLAIL</sequence>
<dbReference type="KEGG" id="sapp:SAC06_02260"/>
<dbReference type="EMBL" id="CP138335">
    <property type="protein sequence ID" value="XBW08400.1"/>
    <property type="molecule type" value="Genomic_DNA"/>
</dbReference>
<dbReference type="AlphaFoldDB" id="A0AAU7V8I3"/>
<dbReference type="PANTHER" id="PTHR20855:SF3">
    <property type="entry name" value="LD03007P"/>
    <property type="match status" value="1"/>
</dbReference>
<evidence type="ECO:0000313" key="7">
    <source>
        <dbReference type="EMBL" id="XBW08400.1"/>
    </source>
</evidence>
<protein>
    <submittedName>
        <fullName evidence="7">Hemolysin III family protein</fullName>
    </submittedName>
</protein>
<dbReference type="PANTHER" id="PTHR20855">
    <property type="entry name" value="ADIPOR/PROGESTIN RECEPTOR-RELATED"/>
    <property type="match status" value="1"/>
</dbReference>
<feature type="transmembrane region" description="Helical" evidence="6">
    <location>
        <begin position="169"/>
        <end position="189"/>
    </location>
</feature>
<comment type="subcellular location">
    <subcellularLocation>
        <location evidence="1">Membrane</location>
        <topology evidence="1">Multi-pass membrane protein</topology>
    </subcellularLocation>
</comment>
<evidence type="ECO:0000256" key="4">
    <source>
        <dbReference type="ARBA" id="ARBA00023136"/>
    </source>
</evidence>
<keyword evidence="2 6" id="KW-0812">Transmembrane</keyword>
<evidence type="ECO:0000256" key="5">
    <source>
        <dbReference type="PIRSR" id="PIRSR604254-1"/>
    </source>
</evidence>
<feature type="transmembrane region" description="Helical" evidence="6">
    <location>
        <begin position="116"/>
        <end position="135"/>
    </location>
</feature>
<accession>A0AAU7V8I3</accession>
<dbReference type="InterPro" id="IPR004254">
    <property type="entry name" value="AdipoR/HlyIII-related"/>
</dbReference>
<reference evidence="7" key="1">
    <citation type="submission" date="2023-11" db="EMBL/GenBank/DDBJ databases">
        <title>Scrofimicrobium hongkongense sp. nov., isolated from a patient with peritonitis.</title>
        <authorList>
            <person name="Lao H.Y."/>
            <person name="Wong A.Y.P."/>
            <person name="Ng T.L."/>
            <person name="Wong R.Y.L."/>
            <person name="Yau M.C.Y."/>
            <person name="Lam J.Y.W."/>
            <person name="Siu G.K.H."/>
        </authorList>
    </citation>
    <scope>NUCLEOTIDE SEQUENCE</scope>
    <source>
        <strain evidence="7">R131</strain>
    </source>
</reference>
<gene>
    <name evidence="7" type="ORF">SAC06_02260</name>
</gene>